<proteinExistence type="predicted"/>
<reference evidence="1 2" key="1">
    <citation type="submission" date="2024-04" db="EMBL/GenBank/DDBJ databases">
        <title>Draft genome sequence of Thalassolituus maritimus NBRC 116585.</title>
        <authorList>
            <person name="Miyakawa T."/>
            <person name="Kusuya Y."/>
            <person name="Miura T."/>
        </authorList>
    </citation>
    <scope>NUCLEOTIDE SEQUENCE [LARGE SCALE GENOMIC DNA]</scope>
    <source>
        <strain evidence="1 2">5NW40-0001</strain>
    </source>
</reference>
<organism evidence="1 2">
    <name type="scientific">Thalassolituus maritimus</name>
    <dbReference type="NCBI Taxonomy" id="484498"/>
    <lineage>
        <taxon>Bacteria</taxon>
        <taxon>Pseudomonadati</taxon>
        <taxon>Pseudomonadota</taxon>
        <taxon>Gammaproteobacteria</taxon>
        <taxon>Oceanospirillales</taxon>
        <taxon>Oceanospirillaceae</taxon>
        <taxon>Thalassolituus</taxon>
    </lineage>
</organism>
<evidence type="ECO:0000313" key="2">
    <source>
        <dbReference type="Proteomes" id="UP001481413"/>
    </source>
</evidence>
<protein>
    <submittedName>
        <fullName evidence="1">Uncharacterized protein</fullName>
    </submittedName>
</protein>
<gene>
    <name evidence="1" type="ORF">NBRC116585_19300</name>
</gene>
<dbReference type="EMBL" id="BAABWH010000004">
    <property type="protein sequence ID" value="GAA6145812.1"/>
    <property type="molecule type" value="Genomic_DNA"/>
</dbReference>
<dbReference type="Proteomes" id="UP001481413">
    <property type="component" value="Unassembled WGS sequence"/>
</dbReference>
<keyword evidence="2" id="KW-1185">Reference proteome</keyword>
<evidence type="ECO:0000313" key="1">
    <source>
        <dbReference type="EMBL" id="GAA6145812.1"/>
    </source>
</evidence>
<accession>A0ABQ0A080</accession>
<comment type="caution">
    <text evidence="1">The sequence shown here is derived from an EMBL/GenBank/DDBJ whole genome shotgun (WGS) entry which is preliminary data.</text>
</comment>
<name>A0ABQ0A080_9GAMM</name>
<sequence>MRVFLIFIVRVKTVSQPNPASYDVQGNIATGISQLLEYDTFTPEINPDAAQATSVEPDRR</sequence>